<dbReference type="AlphaFoldDB" id="A0A518DV93"/>
<proteinExistence type="predicted"/>
<reference evidence="1 2" key="1">
    <citation type="submission" date="2019-02" db="EMBL/GenBank/DDBJ databases">
        <title>Deep-cultivation of Planctomycetes and their phenomic and genomic characterization uncovers novel biology.</title>
        <authorList>
            <person name="Wiegand S."/>
            <person name="Jogler M."/>
            <person name="Boedeker C."/>
            <person name="Pinto D."/>
            <person name="Vollmers J."/>
            <person name="Rivas-Marin E."/>
            <person name="Kohn T."/>
            <person name="Peeters S.H."/>
            <person name="Heuer A."/>
            <person name="Rast P."/>
            <person name="Oberbeckmann S."/>
            <person name="Bunk B."/>
            <person name="Jeske O."/>
            <person name="Meyerdierks A."/>
            <person name="Storesund J.E."/>
            <person name="Kallscheuer N."/>
            <person name="Luecker S."/>
            <person name="Lage O.M."/>
            <person name="Pohl T."/>
            <person name="Merkel B.J."/>
            <person name="Hornburger P."/>
            <person name="Mueller R.-W."/>
            <person name="Bruemmer F."/>
            <person name="Labrenz M."/>
            <person name="Spormann A.M."/>
            <person name="Op den Camp H."/>
            <person name="Overmann J."/>
            <person name="Amann R."/>
            <person name="Jetten M.S.M."/>
            <person name="Mascher T."/>
            <person name="Medema M.H."/>
            <person name="Devos D.P."/>
            <person name="Kaster A.-K."/>
            <person name="Ovreas L."/>
            <person name="Rohde M."/>
            <person name="Galperin M.Y."/>
            <person name="Jogler C."/>
        </authorList>
    </citation>
    <scope>NUCLEOTIDE SEQUENCE [LARGE SCALE GENOMIC DNA]</scope>
    <source>
        <strain evidence="1 2">Pla85_3_4</strain>
    </source>
</reference>
<dbReference type="Proteomes" id="UP000317648">
    <property type="component" value="Chromosome"/>
</dbReference>
<protein>
    <submittedName>
        <fullName evidence="1">Uncharacterized protein</fullName>
    </submittedName>
</protein>
<name>A0A518DV93_9BACT</name>
<sequence>MTNSPHPGSNFLSVCPNCSNDLPLRLPVLREIGIEWLCARCGMTFYAVLQPDCSSELRTHVRPAAMEFDPKPFLNPPPGRATVLSRIIQERYHPADGSSRPLQSWPIPAMPLDDQFRVAGEPFTAMSLHICMAEVCLAHTRHVPTEHLAIELASAGGEQVQTVVRVLSSRAVGLFYEVRCQFLTRMGNRRNHENETA</sequence>
<dbReference type="RefSeq" id="WP_145054446.1">
    <property type="nucleotide sequence ID" value="NZ_CP036433.1"/>
</dbReference>
<evidence type="ECO:0000313" key="2">
    <source>
        <dbReference type="Proteomes" id="UP000317648"/>
    </source>
</evidence>
<accession>A0A518DV93</accession>
<dbReference type="EMBL" id="CP036433">
    <property type="protein sequence ID" value="QDU95744.1"/>
    <property type="molecule type" value="Genomic_DNA"/>
</dbReference>
<keyword evidence="2" id="KW-1185">Reference proteome</keyword>
<organism evidence="1 2">
    <name type="scientific">Lignipirellula cremea</name>
    <dbReference type="NCBI Taxonomy" id="2528010"/>
    <lineage>
        <taxon>Bacteria</taxon>
        <taxon>Pseudomonadati</taxon>
        <taxon>Planctomycetota</taxon>
        <taxon>Planctomycetia</taxon>
        <taxon>Pirellulales</taxon>
        <taxon>Pirellulaceae</taxon>
        <taxon>Lignipirellula</taxon>
    </lineage>
</organism>
<evidence type="ECO:0000313" key="1">
    <source>
        <dbReference type="EMBL" id="QDU95744.1"/>
    </source>
</evidence>
<dbReference type="KEGG" id="lcre:Pla8534_35610"/>
<gene>
    <name evidence="1" type="ORF">Pla8534_35610</name>
</gene>